<comment type="caution">
    <text evidence="1">The sequence shown here is derived from an EMBL/GenBank/DDBJ whole genome shotgun (WGS) entry which is preliminary data.</text>
</comment>
<organism evidence="1 2">
    <name type="scientific">Zizania palustris</name>
    <name type="common">Northern wild rice</name>
    <dbReference type="NCBI Taxonomy" id="103762"/>
    <lineage>
        <taxon>Eukaryota</taxon>
        <taxon>Viridiplantae</taxon>
        <taxon>Streptophyta</taxon>
        <taxon>Embryophyta</taxon>
        <taxon>Tracheophyta</taxon>
        <taxon>Spermatophyta</taxon>
        <taxon>Magnoliopsida</taxon>
        <taxon>Liliopsida</taxon>
        <taxon>Poales</taxon>
        <taxon>Poaceae</taxon>
        <taxon>BOP clade</taxon>
        <taxon>Oryzoideae</taxon>
        <taxon>Oryzeae</taxon>
        <taxon>Zizaniinae</taxon>
        <taxon>Zizania</taxon>
    </lineage>
</organism>
<name>A0A8J5W889_ZIZPA</name>
<dbReference type="OrthoDB" id="756370at2759"/>
<sequence length="129" mass="14792">MAGPITNLLVIPIQVNSRVHQRRKFHAFKLPKLERICKPKNETMALLLLPSDLSKNVNSNPARFQSSNLLAEQILDLEERRTPEAVEMIIGTNTEDQVKNQTMAMEMTNMNMLLQGRLFDVMDAREDED</sequence>
<gene>
    <name evidence="1" type="ORF">GUJ93_ZPchr0010g10459</name>
</gene>
<dbReference type="AlphaFoldDB" id="A0A8J5W889"/>
<evidence type="ECO:0000313" key="1">
    <source>
        <dbReference type="EMBL" id="KAG8085088.1"/>
    </source>
</evidence>
<reference evidence="1" key="2">
    <citation type="submission" date="2021-02" db="EMBL/GenBank/DDBJ databases">
        <authorList>
            <person name="Kimball J.A."/>
            <person name="Haas M.W."/>
            <person name="Macchietto M."/>
            <person name="Kono T."/>
            <person name="Duquette J."/>
            <person name="Shao M."/>
        </authorList>
    </citation>
    <scope>NUCLEOTIDE SEQUENCE</scope>
    <source>
        <tissue evidence="1">Fresh leaf tissue</tissue>
    </source>
</reference>
<proteinExistence type="predicted"/>
<evidence type="ECO:0000313" key="2">
    <source>
        <dbReference type="Proteomes" id="UP000729402"/>
    </source>
</evidence>
<dbReference type="Proteomes" id="UP000729402">
    <property type="component" value="Unassembled WGS sequence"/>
</dbReference>
<keyword evidence="2" id="KW-1185">Reference proteome</keyword>
<reference evidence="1" key="1">
    <citation type="journal article" date="2021" name="bioRxiv">
        <title>Whole Genome Assembly and Annotation of Northern Wild Rice, Zizania palustris L., Supports a Whole Genome Duplication in the Zizania Genus.</title>
        <authorList>
            <person name="Haas M."/>
            <person name="Kono T."/>
            <person name="Macchietto M."/>
            <person name="Millas R."/>
            <person name="McGilp L."/>
            <person name="Shao M."/>
            <person name="Duquette J."/>
            <person name="Hirsch C.N."/>
            <person name="Kimball J."/>
        </authorList>
    </citation>
    <scope>NUCLEOTIDE SEQUENCE</scope>
    <source>
        <tissue evidence="1">Fresh leaf tissue</tissue>
    </source>
</reference>
<accession>A0A8J5W889</accession>
<dbReference type="EMBL" id="JAAALK010000082">
    <property type="protein sequence ID" value="KAG8085088.1"/>
    <property type="molecule type" value="Genomic_DNA"/>
</dbReference>
<protein>
    <submittedName>
        <fullName evidence="1">Uncharacterized protein</fullName>
    </submittedName>
</protein>